<gene>
    <name evidence="1" type="ORF">EZS28_055462</name>
</gene>
<dbReference type="AlphaFoldDB" id="A0A5J4Q055"/>
<dbReference type="Proteomes" id="UP000324800">
    <property type="component" value="Unassembled WGS sequence"/>
</dbReference>
<organism evidence="1 2">
    <name type="scientific">Streblomastix strix</name>
    <dbReference type="NCBI Taxonomy" id="222440"/>
    <lineage>
        <taxon>Eukaryota</taxon>
        <taxon>Metamonada</taxon>
        <taxon>Preaxostyla</taxon>
        <taxon>Oxymonadida</taxon>
        <taxon>Streblomastigidae</taxon>
        <taxon>Streblomastix</taxon>
    </lineage>
</organism>
<reference evidence="1 2" key="1">
    <citation type="submission" date="2019-03" db="EMBL/GenBank/DDBJ databases">
        <title>Single cell metagenomics reveals metabolic interactions within the superorganism composed of flagellate Streblomastix strix and complex community of Bacteroidetes bacteria on its surface.</title>
        <authorList>
            <person name="Treitli S.C."/>
            <person name="Kolisko M."/>
            <person name="Husnik F."/>
            <person name="Keeling P."/>
            <person name="Hampl V."/>
        </authorList>
    </citation>
    <scope>NUCLEOTIDE SEQUENCE [LARGE SCALE GENOMIC DNA]</scope>
    <source>
        <strain evidence="1">ST1C</strain>
    </source>
</reference>
<accession>A0A5J4Q055</accession>
<dbReference type="EMBL" id="SNRW01047546">
    <property type="protein sequence ID" value="KAA6315155.1"/>
    <property type="molecule type" value="Genomic_DNA"/>
</dbReference>
<name>A0A5J4Q055_9EUKA</name>
<evidence type="ECO:0000313" key="2">
    <source>
        <dbReference type="Proteomes" id="UP000324800"/>
    </source>
</evidence>
<comment type="caution">
    <text evidence="1">The sequence shown here is derived from an EMBL/GenBank/DDBJ whole genome shotgun (WGS) entry which is preliminary data.</text>
</comment>
<evidence type="ECO:0000313" key="1">
    <source>
        <dbReference type="EMBL" id="KAA6315155.1"/>
    </source>
</evidence>
<proteinExistence type="predicted"/>
<sequence>QGDTECVDAYALCGSVCEQNVYEGGVRACVTSNGSTFGGDNARN</sequence>
<protein>
    <submittedName>
        <fullName evidence="1">Uncharacterized protein</fullName>
    </submittedName>
</protein>
<feature type="non-terminal residue" evidence="1">
    <location>
        <position position="1"/>
    </location>
</feature>